<evidence type="ECO:0000256" key="1">
    <source>
        <dbReference type="SAM" id="MobiDB-lite"/>
    </source>
</evidence>
<proteinExistence type="predicted"/>
<feature type="compositionally biased region" description="Basic and acidic residues" evidence="1">
    <location>
        <begin position="349"/>
        <end position="364"/>
    </location>
</feature>
<dbReference type="Pfam" id="PF20248">
    <property type="entry name" value="DUF6603"/>
    <property type="match status" value="2"/>
</dbReference>
<comment type="caution">
    <text evidence="3">The sequence shown here is derived from an EMBL/GenBank/DDBJ whole genome shotgun (WGS) entry which is preliminary data.</text>
</comment>
<feature type="region of interest" description="Disordered" evidence="1">
    <location>
        <begin position="346"/>
        <end position="383"/>
    </location>
</feature>
<dbReference type="InterPro" id="IPR046538">
    <property type="entry name" value="DUF6603"/>
</dbReference>
<organism evidence="3 4">
    <name type="scientific">Roseivirga thermotolerans</name>
    <dbReference type="NCBI Taxonomy" id="1758176"/>
    <lineage>
        <taxon>Bacteria</taxon>
        <taxon>Pseudomonadati</taxon>
        <taxon>Bacteroidota</taxon>
        <taxon>Cytophagia</taxon>
        <taxon>Cytophagales</taxon>
        <taxon>Roseivirgaceae</taxon>
        <taxon>Roseivirga</taxon>
    </lineage>
</organism>
<reference evidence="4" key="1">
    <citation type="journal article" date="2019" name="Int. J. Syst. Evol. Microbiol.">
        <title>The Global Catalogue of Microorganisms (GCM) 10K type strain sequencing project: providing services to taxonomists for standard genome sequencing and annotation.</title>
        <authorList>
            <consortium name="The Broad Institute Genomics Platform"/>
            <consortium name="The Broad Institute Genome Sequencing Center for Infectious Disease"/>
            <person name="Wu L."/>
            <person name="Ma J."/>
        </authorList>
    </citation>
    <scope>NUCLEOTIDE SEQUENCE [LARGE SCALE GENOMIC DNA]</scope>
    <source>
        <strain evidence="4">CGMCC 1.15111</strain>
    </source>
</reference>
<accession>A0ABQ3I2M1</accession>
<dbReference type="RefSeq" id="WP_189628909.1">
    <property type="nucleotide sequence ID" value="NZ_BNAG01000001.1"/>
</dbReference>
<feature type="domain" description="DUF6603" evidence="2">
    <location>
        <begin position="380"/>
        <end position="628"/>
    </location>
</feature>
<feature type="compositionally biased region" description="Acidic residues" evidence="1">
    <location>
        <begin position="367"/>
        <end position="376"/>
    </location>
</feature>
<dbReference type="Proteomes" id="UP000658258">
    <property type="component" value="Unassembled WGS sequence"/>
</dbReference>
<evidence type="ECO:0000259" key="2">
    <source>
        <dbReference type="Pfam" id="PF20248"/>
    </source>
</evidence>
<gene>
    <name evidence="3" type="ORF">GCM10011340_08210</name>
</gene>
<feature type="domain" description="DUF6603" evidence="2">
    <location>
        <begin position="95"/>
        <end position="350"/>
    </location>
</feature>
<dbReference type="EMBL" id="BNAG01000001">
    <property type="protein sequence ID" value="GHE55793.1"/>
    <property type="molecule type" value="Genomic_DNA"/>
</dbReference>
<protein>
    <recommendedName>
        <fullName evidence="2">DUF6603 domain-containing protein</fullName>
    </recommendedName>
</protein>
<evidence type="ECO:0000313" key="3">
    <source>
        <dbReference type="EMBL" id="GHE55793.1"/>
    </source>
</evidence>
<evidence type="ECO:0000313" key="4">
    <source>
        <dbReference type="Proteomes" id="UP000658258"/>
    </source>
</evidence>
<sequence>MTAKPTITTFDFSSIPVFGNLFSSGEGIKIIIDNTSWAFQKDSTKGTVSGSITVFNSQVADYKNIPVAVPSGPENWSGQFTVSGTQMSTMIWHPVQRAFGPIHIEKVGVGLLAKTVNNPKDEFAVFIEVDANLVIGNLTIGLNGLGAQLNYNLTTGFQSANIVIPHCIAIKVEAGPLTVEGVFDVTEPTPNVYSYNGILHFQRGDIGFSLLGAYADVGGETSLFIFGVVDAPIGGPEFAYVTGLAGGFGINRSVQTLPIEKISTSPFIEGASGTKFQDFDVNNPDSLNNAINSFGSALPIDIGEDWLAAGVKFTSYDMVKSFVMLDVQWGNETVIGLLGSSNVVIPTPDESKDGDGGDGGDHAELMAGEDGDDGGGNDDKTKDPIASATLDIQAVYNVQSGVLKIGADLDPSSYILNPACVLTGGFGLYKWFKDQPNGQGLKGEYVMTFGGYNSNFKAPSYYPVVPRLGYNWHDGDINLKGGAYFALLPSILMFGGEYNCTWSSGNLSAWFDMHADFVMNYKPFHYSADLGMTVGVSYLLHLLFVNTRITIHLGVDAQIQGPNFSGTLTIDLDIVSFSISFGNPLPKKELDWEEFKQNFIPSPKKTKNPTSLLDAVAGATSSNPNDKHKVVGIDAAKGLIPHQKSSGDGGTSDTFIPDWIFDPEYAKITTSTFIPISGESDLIVQYQEGTSGSPTALSQLSTSPSTFTGVSENAPMGISGVTSQHKVTIIEHVKTGGEAEVIKMGYKFITANLSRALWNLDSNSQSLSTAANPDKPMQNDACVGIELEANNPDDPHTVAVPTSVLLNASDGTGSTTWSKGKVPAIHTAWANLNSDKTGQSQVNEITSTINNSPAERPDILSSLNTLFHTNSSVNVDLLASSKNLEFLAAPTIAPVISGETE</sequence>
<name>A0ABQ3I2M1_9BACT</name>
<keyword evidence="4" id="KW-1185">Reference proteome</keyword>